<dbReference type="Gene3D" id="1.10.260.40">
    <property type="entry name" value="lambda repressor-like DNA-binding domains"/>
    <property type="match status" value="1"/>
</dbReference>
<dbReference type="Proteomes" id="UP000282311">
    <property type="component" value="Unassembled WGS sequence"/>
</dbReference>
<feature type="domain" description="HTH cro/C1-type" evidence="2">
    <location>
        <begin position="6"/>
        <end position="61"/>
    </location>
</feature>
<keyword evidence="1" id="KW-0238">DNA-binding</keyword>
<accession>A0A3B0CRP0</accession>
<dbReference type="OrthoDB" id="1859224at2"/>
<dbReference type="PANTHER" id="PTHR46797:SF13">
    <property type="entry name" value="HTH-TYPE TRANSCRIPTIONAL REGULATOR SINR"/>
    <property type="match status" value="1"/>
</dbReference>
<keyword evidence="4" id="KW-1185">Reference proteome</keyword>
<protein>
    <submittedName>
        <fullName evidence="3">XRE family transcriptional regulator</fullName>
    </submittedName>
</protein>
<gene>
    <name evidence="3" type="ORF">D7M11_03990</name>
</gene>
<sequence length="118" mass="13375">MIGKRVKDLRLERGISLSELAESAGVAKSYLSMIERDIQTNPSIHFLEKLAKVLRVNVEYLLHSERGDDLGRMADDFRALPSDWIQLIRGAISFGVSKADVEHFIESKIKEMSDKTDK</sequence>
<dbReference type="SMART" id="SM00530">
    <property type="entry name" value="HTH_XRE"/>
    <property type="match status" value="1"/>
</dbReference>
<dbReference type="SUPFAM" id="SSF47413">
    <property type="entry name" value="lambda repressor-like DNA-binding domains"/>
    <property type="match status" value="1"/>
</dbReference>
<name>A0A3B0CRP0_9BACL</name>
<reference evidence="3 4" key="1">
    <citation type="journal article" date="2007" name="Int. J. Syst. Evol. Microbiol.">
        <title>Paenibacillus ginsengarvi sp. nov., isolated from soil from ginseng cultivation.</title>
        <authorList>
            <person name="Yoon M.H."/>
            <person name="Ten L.N."/>
            <person name="Im W.T."/>
        </authorList>
    </citation>
    <scope>NUCLEOTIDE SEQUENCE [LARGE SCALE GENOMIC DNA]</scope>
    <source>
        <strain evidence="3 4">KCTC 13059</strain>
    </source>
</reference>
<dbReference type="CDD" id="cd00093">
    <property type="entry name" value="HTH_XRE"/>
    <property type="match status" value="1"/>
</dbReference>
<dbReference type="GO" id="GO:0003677">
    <property type="term" value="F:DNA binding"/>
    <property type="evidence" value="ECO:0007669"/>
    <property type="project" value="UniProtKB-KW"/>
</dbReference>
<dbReference type="RefSeq" id="WP_120745871.1">
    <property type="nucleotide sequence ID" value="NZ_RBAH01000002.1"/>
</dbReference>
<comment type="caution">
    <text evidence="3">The sequence shown here is derived from an EMBL/GenBank/DDBJ whole genome shotgun (WGS) entry which is preliminary data.</text>
</comment>
<dbReference type="AlphaFoldDB" id="A0A3B0CRP0"/>
<dbReference type="PROSITE" id="PS50943">
    <property type="entry name" value="HTH_CROC1"/>
    <property type="match status" value="1"/>
</dbReference>
<dbReference type="PANTHER" id="PTHR46797">
    <property type="entry name" value="HTH-TYPE TRANSCRIPTIONAL REGULATOR"/>
    <property type="match status" value="1"/>
</dbReference>
<dbReference type="InterPro" id="IPR050807">
    <property type="entry name" value="TransReg_Diox_bact_type"/>
</dbReference>
<evidence type="ECO:0000313" key="3">
    <source>
        <dbReference type="EMBL" id="RKN86179.1"/>
    </source>
</evidence>
<dbReference type="Pfam" id="PF01381">
    <property type="entry name" value="HTH_3"/>
    <property type="match status" value="1"/>
</dbReference>
<evidence type="ECO:0000259" key="2">
    <source>
        <dbReference type="PROSITE" id="PS50943"/>
    </source>
</evidence>
<dbReference type="InterPro" id="IPR010982">
    <property type="entry name" value="Lambda_DNA-bd_dom_sf"/>
</dbReference>
<evidence type="ECO:0000313" key="4">
    <source>
        <dbReference type="Proteomes" id="UP000282311"/>
    </source>
</evidence>
<dbReference type="EMBL" id="RBAH01000002">
    <property type="protein sequence ID" value="RKN86179.1"/>
    <property type="molecule type" value="Genomic_DNA"/>
</dbReference>
<dbReference type="GO" id="GO:0003700">
    <property type="term" value="F:DNA-binding transcription factor activity"/>
    <property type="evidence" value="ECO:0007669"/>
    <property type="project" value="TreeGrafter"/>
</dbReference>
<proteinExistence type="predicted"/>
<dbReference type="GO" id="GO:0005829">
    <property type="term" value="C:cytosol"/>
    <property type="evidence" value="ECO:0007669"/>
    <property type="project" value="TreeGrafter"/>
</dbReference>
<dbReference type="InterPro" id="IPR001387">
    <property type="entry name" value="Cro/C1-type_HTH"/>
</dbReference>
<organism evidence="3 4">
    <name type="scientific">Paenibacillus ginsengarvi</name>
    <dbReference type="NCBI Taxonomy" id="400777"/>
    <lineage>
        <taxon>Bacteria</taxon>
        <taxon>Bacillati</taxon>
        <taxon>Bacillota</taxon>
        <taxon>Bacilli</taxon>
        <taxon>Bacillales</taxon>
        <taxon>Paenibacillaceae</taxon>
        <taxon>Paenibacillus</taxon>
    </lineage>
</organism>
<evidence type="ECO:0000256" key="1">
    <source>
        <dbReference type="ARBA" id="ARBA00023125"/>
    </source>
</evidence>